<dbReference type="PANTHER" id="PTHR33734:SF22">
    <property type="entry name" value="MEMBRANE-BOUND LYTIC MUREIN TRANSGLYCOSYLASE D"/>
    <property type="match status" value="1"/>
</dbReference>
<keyword evidence="1" id="KW-0732">Signal</keyword>
<evidence type="ECO:0000259" key="2">
    <source>
        <dbReference type="PROSITE" id="PS51782"/>
    </source>
</evidence>
<dbReference type="InterPro" id="IPR028082">
    <property type="entry name" value="Peripla_BP_I"/>
</dbReference>
<proteinExistence type="predicted"/>
<dbReference type="CDD" id="cd00118">
    <property type="entry name" value="LysM"/>
    <property type="match status" value="4"/>
</dbReference>
<dbReference type="AlphaFoldDB" id="A0A2S1LPM6"/>
<dbReference type="GO" id="GO:0008932">
    <property type="term" value="F:lytic endotransglycosylase activity"/>
    <property type="evidence" value="ECO:0007669"/>
    <property type="project" value="TreeGrafter"/>
</dbReference>
<dbReference type="KEGG" id="fki:FK004_10610"/>
<dbReference type="EMBL" id="CP020919">
    <property type="protein sequence ID" value="AWG25631.1"/>
    <property type="molecule type" value="Genomic_DNA"/>
</dbReference>
<sequence>MIQRMKMKQIWIAFIAALLFSGSVAAQGNYIKHTVEKGETITQIAKKYKVTPYDIYKLNPDAQNGVQEKAVLLIPSKSLKKQDAKPEVIEASSKVANKVHVVEPKETFYSISKKYKVSVEDLKKVNADANRDGLKIGQELIIPLNGTAVADKKEVKKEPKKEVKEVKDEAPKSGKYLYHIVKPQETKYSIAKEYGMSLQQLEELNPEVKDTLPVGFNLKLDKKAAVEKEKEVAKVEVASTTEGLKEYEVQPKETIYSLSKTFGIEEDKLIALNPELRDGLKIGMIIKVPASVAEVAKKDKEYKDLTTKITNKDKKEMVLLLPFNISKIEDDSENSIQDRLKTNKFLNMTLDFYSGALMAIDSMKKLNGNVNIRIFDSKETKTGSDVPNIIKSNNFSNTDVVVGPFFQSNVEVTAALLEKNDIPVVSPMSKESGKMYSNLFQSMPAPEYVKKAMLDFLKSKNDNVFTIIDSKRGSSKQFINSNYSGMRFLEPDAKGLVAPESIRGMLVKDKTNYIVLETERGATILDVTNTLLKEMENYTIKLVLLEKTEAYDFDEISSSRLMKLNLHYPSLSKDNDSPAVNNFFKEYKRQNNVFPNQYAVRGFDVTFDVLVRLSQRNKFEETVESTATEQIESKYKYSKNPSGGYSNKGVYILYYDTDLTVKEAK</sequence>
<dbReference type="Proteomes" id="UP000244677">
    <property type="component" value="Chromosome"/>
</dbReference>
<feature type="chain" id="PRO_5015403475" description="LysM domain-containing protein" evidence="1">
    <location>
        <begin position="27"/>
        <end position="665"/>
    </location>
</feature>
<dbReference type="PROSITE" id="PS51782">
    <property type="entry name" value="LYSM"/>
    <property type="match status" value="4"/>
</dbReference>
<organism evidence="3 4">
    <name type="scientific">Flavobacterium kingsejongi</name>
    <dbReference type="NCBI Taxonomy" id="1678728"/>
    <lineage>
        <taxon>Bacteria</taxon>
        <taxon>Pseudomonadati</taxon>
        <taxon>Bacteroidota</taxon>
        <taxon>Flavobacteriia</taxon>
        <taxon>Flavobacteriales</taxon>
        <taxon>Flavobacteriaceae</taxon>
        <taxon>Flavobacterium</taxon>
    </lineage>
</organism>
<evidence type="ECO:0000313" key="3">
    <source>
        <dbReference type="EMBL" id="AWG25631.1"/>
    </source>
</evidence>
<dbReference type="InterPro" id="IPR036779">
    <property type="entry name" value="LysM_dom_sf"/>
</dbReference>
<evidence type="ECO:0000313" key="4">
    <source>
        <dbReference type="Proteomes" id="UP000244677"/>
    </source>
</evidence>
<dbReference type="SMART" id="SM00257">
    <property type="entry name" value="LysM"/>
    <property type="match status" value="4"/>
</dbReference>
<reference evidence="3 4" key="1">
    <citation type="submission" date="2017-04" db="EMBL/GenBank/DDBJ databases">
        <title>Complete genome sequence of Flavobacterium kingsejong AJ004.</title>
        <authorList>
            <person name="Lee P.C."/>
        </authorList>
    </citation>
    <scope>NUCLEOTIDE SEQUENCE [LARGE SCALE GENOMIC DNA]</scope>
    <source>
        <strain evidence="3 4">AJ004</strain>
    </source>
</reference>
<feature type="domain" description="LysM" evidence="2">
    <location>
        <begin position="177"/>
        <end position="220"/>
    </location>
</feature>
<gene>
    <name evidence="3" type="ORF">FK004_10610</name>
</gene>
<dbReference type="Gene3D" id="3.40.50.2300">
    <property type="match status" value="1"/>
</dbReference>
<feature type="domain" description="LysM" evidence="2">
    <location>
        <begin position="98"/>
        <end position="142"/>
    </location>
</feature>
<feature type="domain" description="LysM" evidence="2">
    <location>
        <begin position="245"/>
        <end position="288"/>
    </location>
</feature>
<dbReference type="SUPFAM" id="SSF54106">
    <property type="entry name" value="LysM domain"/>
    <property type="match status" value="4"/>
</dbReference>
<dbReference type="InterPro" id="IPR018392">
    <property type="entry name" value="LysM"/>
</dbReference>
<feature type="signal peptide" evidence="1">
    <location>
        <begin position="1"/>
        <end position="26"/>
    </location>
</feature>
<dbReference type="PANTHER" id="PTHR33734">
    <property type="entry name" value="LYSM DOMAIN-CONTAINING GPI-ANCHORED PROTEIN 2"/>
    <property type="match status" value="1"/>
</dbReference>
<dbReference type="Pfam" id="PF01476">
    <property type="entry name" value="LysM"/>
    <property type="match status" value="4"/>
</dbReference>
<keyword evidence="4" id="KW-1185">Reference proteome</keyword>
<feature type="domain" description="LysM" evidence="2">
    <location>
        <begin position="31"/>
        <end position="81"/>
    </location>
</feature>
<accession>A0A2S1LPM6</accession>
<name>A0A2S1LPM6_9FLAO</name>
<protein>
    <recommendedName>
        <fullName evidence="2">LysM domain-containing protein</fullName>
    </recommendedName>
</protein>
<dbReference type="SUPFAM" id="SSF53822">
    <property type="entry name" value="Periplasmic binding protein-like I"/>
    <property type="match status" value="1"/>
</dbReference>
<dbReference type="Gene3D" id="3.10.350.10">
    <property type="entry name" value="LysM domain"/>
    <property type="match status" value="4"/>
</dbReference>
<evidence type="ECO:0000256" key="1">
    <source>
        <dbReference type="SAM" id="SignalP"/>
    </source>
</evidence>